<keyword evidence="2" id="KW-0507">mRNA processing</keyword>
<reference evidence="8 9" key="1">
    <citation type="submission" date="2019-09" db="EMBL/GenBank/DDBJ databases">
        <title>A chromosome-level genome assembly of the Chinese tupelo Nyssa sinensis.</title>
        <authorList>
            <person name="Yang X."/>
            <person name="Kang M."/>
            <person name="Yang Y."/>
            <person name="Xiong H."/>
            <person name="Wang M."/>
            <person name="Zhang Z."/>
            <person name="Wang Z."/>
            <person name="Wu H."/>
            <person name="Ma T."/>
            <person name="Liu J."/>
            <person name="Xi Z."/>
        </authorList>
    </citation>
    <scope>NUCLEOTIDE SEQUENCE [LARGE SCALE GENOMIC DNA]</scope>
    <source>
        <strain evidence="8">J267</strain>
        <tissue evidence="8">Leaf</tissue>
    </source>
</reference>
<feature type="repeat" description="WD" evidence="7">
    <location>
        <begin position="98"/>
        <end position="132"/>
    </location>
</feature>
<dbReference type="EMBL" id="CM018040">
    <property type="protein sequence ID" value="KAA8535039.1"/>
    <property type="molecule type" value="Genomic_DNA"/>
</dbReference>
<dbReference type="PROSITE" id="PS50294">
    <property type="entry name" value="WD_REPEATS_REGION"/>
    <property type="match status" value="2"/>
</dbReference>
<dbReference type="AlphaFoldDB" id="A0A5J5AX93"/>
<evidence type="ECO:0000313" key="9">
    <source>
        <dbReference type="Proteomes" id="UP000325577"/>
    </source>
</evidence>
<comment type="similarity">
    <text evidence="5">Belongs to the WD repeat STRAP family.</text>
</comment>
<evidence type="ECO:0000313" key="8">
    <source>
        <dbReference type="EMBL" id="KAA8535039.1"/>
    </source>
</evidence>
<dbReference type="PRINTS" id="PR00320">
    <property type="entry name" value="GPROTEINBRPT"/>
</dbReference>
<evidence type="ECO:0000256" key="1">
    <source>
        <dbReference type="ARBA" id="ARBA00022574"/>
    </source>
</evidence>
<name>A0A5J5AX93_9ASTE</name>
<dbReference type="SUPFAM" id="SSF50978">
    <property type="entry name" value="WD40 repeat-like"/>
    <property type="match status" value="1"/>
</dbReference>
<feature type="repeat" description="WD" evidence="7">
    <location>
        <begin position="57"/>
        <end position="98"/>
    </location>
</feature>
<dbReference type="Pfam" id="PF00400">
    <property type="entry name" value="WD40"/>
    <property type="match status" value="6"/>
</dbReference>
<dbReference type="SMART" id="SM00320">
    <property type="entry name" value="WD40"/>
    <property type="match status" value="7"/>
</dbReference>
<dbReference type="CDD" id="cd00200">
    <property type="entry name" value="WD40"/>
    <property type="match status" value="1"/>
</dbReference>
<sequence>MDKKRVAVPLVCHGHSRPVVDLCYSPVTPDGFFLISASKDSSPMLRNGETGDWIGTFEGHKGAVWSCCLDTNALRAASGSADFTAKIWDALTGDELHSFEHKHIVRACAFSEDTHLLLTGGVEKILRIYDLNRPDAPPREVDKSPGSVRTVAWLHSDQTILSSCTDTGGVRLWDVRTGNIVRTLETKSPVTSAEVSQDGRYITTADGFTVKFWDANHFGLVKSYNMPCTVESASLEPKYGFKFISGGEDMWIRVFDFHTGEEIACNKGHHGPVHCVRFSPGGESYASGSEDGTVRIWQTGPATWDGSETITANGVIGKAKVTAEEVSRKLEDFHITDEAKTGYEAELFFSV</sequence>
<dbReference type="GO" id="GO:0000387">
    <property type="term" value="P:spliceosomal snRNP assembly"/>
    <property type="evidence" value="ECO:0007669"/>
    <property type="project" value="TreeGrafter"/>
</dbReference>
<keyword evidence="1 7" id="KW-0853">WD repeat</keyword>
<dbReference type="GO" id="GO:0003723">
    <property type="term" value="F:RNA binding"/>
    <property type="evidence" value="ECO:0007669"/>
    <property type="project" value="TreeGrafter"/>
</dbReference>
<evidence type="ECO:0000256" key="5">
    <source>
        <dbReference type="ARBA" id="ARBA00038394"/>
    </source>
</evidence>
<gene>
    <name evidence="8" type="ORF">F0562_030042</name>
</gene>
<keyword evidence="9" id="KW-1185">Reference proteome</keyword>
<dbReference type="FunFam" id="2.130.10.10:FF:000133">
    <property type="entry name" value="Serine-threonine kinase receptor-associated protein"/>
    <property type="match status" value="1"/>
</dbReference>
<evidence type="ECO:0000256" key="7">
    <source>
        <dbReference type="PROSITE-ProRule" id="PRU00221"/>
    </source>
</evidence>
<dbReference type="PANTHER" id="PTHR19877">
    <property type="entry name" value="EUKARYOTIC TRANSLATION INITIATION FACTOR 3 SUBUNIT I"/>
    <property type="match status" value="1"/>
</dbReference>
<protein>
    <recommendedName>
        <fullName evidence="6">Serine-threonine kinase receptor-associated protein</fullName>
    </recommendedName>
</protein>
<dbReference type="PANTHER" id="PTHR19877:SF13">
    <property type="entry name" value="SERINE-THREONINE KINASE RECEPTOR-ASSOCIATED PROTEIN"/>
    <property type="match status" value="1"/>
</dbReference>
<dbReference type="PROSITE" id="PS50082">
    <property type="entry name" value="WD_REPEATS_2"/>
    <property type="match status" value="3"/>
</dbReference>
<dbReference type="InterPro" id="IPR001680">
    <property type="entry name" value="WD40_rpt"/>
</dbReference>
<dbReference type="Proteomes" id="UP000325577">
    <property type="component" value="Linkage Group LG17"/>
</dbReference>
<dbReference type="GO" id="GO:0032797">
    <property type="term" value="C:SMN complex"/>
    <property type="evidence" value="ECO:0007669"/>
    <property type="project" value="TreeGrafter"/>
</dbReference>
<feature type="repeat" description="WD" evidence="7">
    <location>
        <begin position="266"/>
        <end position="298"/>
    </location>
</feature>
<accession>A0A5J5AX93</accession>
<dbReference type="Gene3D" id="2.130.10.10">
    <property type="entry name" value="YVTN repeat-like/Quinoprotein amine dehydrogenase"/>
    <property type="match status" value="1"/>
</dbReference>
<proteinExistence type="inferred from homology"/>
<dbReference type="InterPro" id="IPR020472">
    <property type="entry name" value="WD40_PAC1"/>
</dbReference>
<evidence type="ECO:0000256" key="3">
    <source>
        <dbReference type="ARBA" id="ARBA00022737"/>
    </source>
</evidence>
<evidence type="ECO:0000256" key="6">
    <source>
        <dbReference type="ARBA" id="ARBA00040390"/>
    </source>
</evidence>
<dbReference type="OrthoDB" id="200206at2759"/>
<evidence type="ECO:0000256" key="2">
    <source>
        <dbReference type="ARBA" id="ARBA00022664"/>
    </source>
</evidence>
<dbReference type="InterPro" id="IPR036322">
    <property type="entry name" value="WD40_repeat_dom_sf"/>
</dbReference>
<keyword evidence="3" id="KW-0677">Repeat</keyword>
<organism evidence="8 9">
    <name type="scientific">Nyssa sinensis</name>
    <dbReference type="NCBI Taxonomy" id="561372"/>
    <lineage>
        <taxon>Eukaryota</taxon>
        <taxon>Viridiplantae</taxon>
        <taxon>Streptophyta</taxon>
        <taxon>Embryophyta</taxon>
        <taxon>Tracheophyta</taxon>
        <taxon>Spermatophyta</taxon>
        <taxon>Magnoliopsida</taxon>
        <taxon>eudicotyledons</taxon>
        <taxon>Gunneridae</taxon>
        <taxon>Pentapetalae</taxon>
        <taxon>asterids</taxon>
        <taxon>Cornales</taxon>
        <taxon>Nyssaceae</taxon>
        <taxon>Nyssa</taxon>
    </lineage>
</organism>
<evidence type="ECO:0000256" key="4">
    <source>
        <dbReference type="ARBA" id="ARBA00023187"/>
    </source>
</evidence>
<keyword evidence="4" id="KW-0508">mRNA splicing</keyword>
<dbReference type="InterPro" id="IPR015943">
    <property type="entry name" value="WD40/YVTN_repeat-like_dom_sf"/>
</dbReference>